<evidence type="ECO:0000256" key="3">
    <source>
        <dbReference type="SAM" id="Coils"/>
    </source>
</evidence>
<keyword evidence="7" id="KW-1185">Reference proteome</keyword>
<dbReference type="PANTHER" id="PTHR48051:SF1">
    <property type="entry name" value="RAS SUPPRESSOR PROTEIN 1"/>
    <property type="match status" value="1"/>
</dbReference>
<dbReference type="Pfam" id="PF10650">
    <property type="entry name" value="zf-C3H1"/>
    <property type="match status" value="1"/>
</dbReference>
<feature type="coiled-coil region" evidence="3">
    <location>
        <begin position="139"/>
        <end position="173"/>
    </location>
</feature>
<dbReference type="SMART" id="SM00369">
    <property type="entry name" value="LRR_TYP"/>
    <property type="match status" value="3"/>
</dbReference>
<dbReference type="SUPFAM" id="SSF52058">
    <property type="entry name" value="L domain-like"/>
    <property type="match status" value="1"/>
</dbReference>
<keyword evidence="3" id="KW-0175">Coiled coil</keyword>
<dbReference type="InterPro" id="IPR050216">
    <property type="entry name" value="LRR_domain-containing"/>
</dbReference>
<feature type="region of interest" description="Disordered" evidence="4">
    <location>
        <begin position="1"/>
        <end position="101"/>
    </location>
</feature>
<feature type="domain" description="Putative zinc-finger" evidence="5">
    <location>
        <begin position="458"/>
        <end position="477"/>
    </location>
</feature>
<dbReference type="InterPro" id="IPR019607">
    <property type="entry name" value="Putative_zinc-finger_domain"/>
</dbReference>
<dbReference type="Pfam" id="PF13855">
    <property type="entry name" value="LRR_8"/>
    <property type="match status" value="1"/>
</dbReference>
<evidence type="ECO:0000259" key="5">
    <source>
        <dbReference type="Pfam" id="PF10650"/>
    </source>
</evidence>
<keyword evidence="1" id="KW-0433">Leucine-rich repeat</keyword>
<gene>
    <name evidence="6" type="ORF">ACHAWU_000037</name>
</gene>
<protein>
    <recommendedName>
        <fullName evidence="5">Putative zinc-finger domain-containing protein</fullName>
    </recommendedName>
</protein>
<feature type="compositionally biased region" description="Acidic residues" evidence="4">
    <location>
        <begin position="59"/>
        <end position="76"/>
    </location>
</feature>
<sequence>MQDNNNNNNNNINKRSTTNSFLPEPFPTASSSSSGNPTRHWHDAFGIDDAGVDYGPPNEYEDDDDDDDENDGDDPINENSIGGGGGDEEEEKFSIGGTYDLNDNCDANLTTTTTTTPAADNDDIGSSTLTNNYMNIITIEELEEEVDLHARTLESISIKLATLDEEIQMEEEISSSLRNDIQLLNQRKLLLKKRKEKSCKLIEELEGTLQKCVEKLGGLIDGDGFGNDYHEYYDDYCTEATLHFGGDDEMEDGDGIPGELPLTTLANDDASLSTAAAAVNDDDETLHVKNECDQGDSDCQGNVEDPNLSSTEQVIRGKIAWPSTELVHRIHLAAEELPVEFPTWRTNALSMSLLRTIHSEQLLVNVMNVATLENLVKREEWIQSSEGRPYNDQSGGGWVNEADVWGTCLDVYTHVDWRSIFSGFRRVDNCSMGAEQDLEGSSFTTSKYSTTIDPNVTICPYELGGTCDDDQCSYQHLGKVHSRKRTLQSRALHRGCFREGYIRYNNFPKLKLPRSFTREDLIVVEPGIASMNERDSTSLSVAGTHPINGRCIDEGHVGDVAILNSNGIDTSDEGHQRYYYQVGMDQNHSEEVDARLQQGGSTSFAAKRTTASFRGEESECDLSDDVDGLEFIALPPTITDRAEREIIDNNLINGYKNSIFNGRFWWQQIASFPISATNARHDTFECMLNLFGFERDSSHGKDGANQALRYIIPKLPSESPLSRQNRIDNILHLSRLIDLSRVLVHMGRDSLALLAMSDYCQSRSYDSFNALIEGASRSIESLLDSRCSSSIFEVQVNLLVISETLHLSYDESLRGDGAGLGGQMHCIDKLIDQMRFSSSIYDKIATPPIPAGFETLLDTVHRSIPTTNRVYIEEHDEWNSFTCALRSMMEKLVMNLTHIGLNEQLAALYQSTCIGKLLSRLICVASRRHSFVPYLHIIEPIWSSLQPLRQSMSGCKRWLHPDLIGFVVIGPVIFECVAEVIAPPRAGAISRKSTMALDARAFASVTSLDKCVVGILKELNRGVGAHDNERGLPEVLLAPLHSLSATICITLRSFEKAHDRLGRLLSNEISSNDKRRPTVFALSEMIWSQLVQIRMLCPHSSVPLKNVARTTTGTLNEPSLLPHDILIFHREIASKIVGYGIWLWGITLRGDTHMNIISPCFNRKHCAEWEQLTAQILTEDHPQEEGGGRFEIDDCDHSTAVEFHLPNPYSELIGARDDRISVFPESIFLLAKMLISLNLENCALASLPVSIGYQIANLRVSVLLLLIQLVSFVLVRKTLMLSDIAEKLLNISHNLLSELPASLLHMSSLEHLDVSYNKLTRLPTHMSKCVSLRVLDVSYNQLESVPSDLALQCQNLQTLLLDGNPAITTGRMAS</sequence>
<dbReference type="EMBL" id="JALLBG020000010">
    <property type="protein sequence ID" value="KAL3772475.1"/>
    <property type="molecule type" value="Genomic_DNA"/>
</dbReference>
<name>A0ABD3N8Q7_9STRA</name>
<dbReference type="InterPro" id="IPR001611">
    <property type="entry name" value="Leu-rich_rpt"/>
</dbReference>
<dbReference type="InterPro" id="IPR003591">
    <property type="entry name" value="Leu-rich_rpt_typical-subtyp"/>
</dbReference>
<organism evidence="6 7">
    <name type="scientific">Discostella pseudostelligera</name>
    <dbReference type="NCBI Taxonomy" id="259834"/>
    <lineage>
        <taxon>Eukaryota</taxon>
        <taxon>Sar</taxon>
        <taxon>Stramenopiles</taxon>
        <taxon>Ochrophyta</taxon>
        <taxon>Bacillariophyta</taxon>
        <taxon>Coscinodiscophyceae</taxon>
        <taxon>Thalassiosirophycidae</taxon>
        <taxon>Stephanodiscales</taxon>
        <taxon>Stephanodiscaceae</taxon>
        <taxon>Discostella</taxon>
    </lineage>
</organism>
<comment type="caution">
    <text evidence="6">The sequence shown here is derived from an EMBL/GenBank/DDBJ whole genome shotgun (WGS) entry which is preliminary data.</text>
</comment>
<feature type="compositionally biased region" description="Low complexity" evidence="4">
    <location>
        <begin position="1"/>
        <end position="13"/>
    </location>
</feature>
<feature type="compositionally biased region" description="Polar residues" evidence="4">
    <location>
        <begin position="28"/>
        <end position="37"/>
    </location>
</feature>
<evidence type="ECO:0000313" key="6">
    <source>
        <dbReference type="EMBL" id="KAL3772475.1"/>
    </source>
</evidence>
<dbReference type="InterPro" id="IPR032675">
    <property type="entry name" value="LRR_dom_sf"/>
</dbReference>
<dbReference type="Gene3D" id="3.80.10.10">
    <property type="entry name" value="Ribonuclease Inhibitor"/>
    <property type="match status" value="1"/>
</dbReference>
<proteinExistence type="predicted"/>
<evidence type="ECO:0000256" key="1">
    <source>
        <dbReference type="ARBA" id="ARBA00022614"/>
    </source>
</evidence>
<dbReference type="PANTHER" id="PTHR48051">
    <property type="match status" value="1"/>
</dbReference>
<dbReference type="Proteomes" id="UP001530293">
    <property type="component" value="Unassembled WGS sequence"/>
</dbReference>
<dbReference type="PROSITE" id="PS51450">
    <property type="entry name" value="LRR"/>
    <property type="match status" value="2"/>
</dbReference>
<evidence type="ECO:0000256" key="4">
    <source>
        <dbReference type="SAM" id="MobiDB-lite"/>
    </source>
</evidence>
<keyword evidence="2" id="KW-0677">Repeat</keyword>
<dbReference type="SMART" id="SM00364">
    <property type="entry name" value="LRR_BAC"/>
    <property type="match status" value="3"/>
</dbReference>
<reference evidence="6 7" key="1">
    <citation type="submission" date="2024-10" db="EMBL/GenBank/DDBJ databases">
        <title>Updated reference genomes for cyclostephanoid diatoms.</title>
        <authorList>
            <person name="Roberts W.R."/>
            <person name="Alverson A.J."/>
        </authorList>
    </citation>
    <scope>NUCLEOTIDE SEQUENCE [LARGE SCALE GENOMIC DNA]</scope>
    <source>
        <strain evidence="6 7">AJA232-27</strain>
    </source>
</reference>
<accession>A0ABD3N8Q7</accession>
<evidence type="ECO:0000256" key="2">
    <source>
        <dbReference type="ARBA" id="ARBA00022737"/>
    </source>
</evidence>
<evidence type="ECO:0000313" key="7">
    <source>
        <dbReference type="Proteomes" id="UP001530293"/>
    </source>
</evidence>